<evidence type="ECO:0000313" key="2">
    <source>
        <dbReference type="EMBL" id="OMH83827.1"/>
    </source>
</evidence>
<feature type="region of interest" description="Disordered" evidence="1">
    <location>
        <begin position="1"/>
        <end position="123"/>
    </location>
</feature>
<accession>A0A1R1PS82</accession>
<reference evidence="3" key="1">
    <citation type="submission" date="2017-01" db="EMBL/GenBank/DDBJ databases">
        <authorList>
            <person name="Wang Y."/>
            <person name="White M."/>
            <person name="Kvist S."/>
            <person name="Moncalvo J.-M."/>
        </authorList>
    </citation>
    <scope>NUCLEOTIDE SEQUENCE [LARGE SCALE GENOMIC DNA]</scope>
    <source>
        <strain evidence="3">COL-18-3</strain>
    </source>
</reference>
<sequence length="142" mass="15903">MEQITEINNTTNVEQEAQNEVMNGHNEVVMVESGEKTEFGEEEQEQEGEEERIKREQASQRRKKVDFSSKEEFPELGKPKAEKTIAPTTWAFATDNVGGADSKRGPQIYSGHKGTDTDGYSDTDRYKDYVAITYRGGEGGST</sequence>
<dbReference type="Proteomes" id="UP000188320">
    <property type="component" value="Unassembled WGS sequence"/>
</dbReference>
<name>A0A1R1PS82_ZANCU</name>
<organism evidence="2 3">
    <name type="scientific">Zancudomyces culisetae</name>
    <name type="common">Gut fungus</name>
    <name type="synonym">Smittium culisetae</name>
    <dbReference type="NCBI Taxonomy" id="1213189"/>
    <lineage>
        <taxon>Eukaryota</taxon>
        <taxon>Fungi</taxon>
        <taxon>Fungi incertae sedis</taxon>
        <taxon>Zoopagomycota</taxon>
        <taxon>Kickxellomycotina</taxon>
        <taxon>Harpellomycetes</taxon>
        <taxon>Harpellales</taxon>
        <taxon>Legeriomycetaceae</taxon>
        <taxon>Zancudomyces</taxon>
    </lineage>
</organism>
<keyword evidence="3" id="KW-1185">Reference proteome</keyword>
<feature type="compositionally biased region" description="Acidic residues" evidence="1">
    <location>
        <begin position="40"/>
        <end position="50"/>
    </location>
</feature>
<proteinExistence type="predicted"/>
<evidence type="ECO:0000256" key="1">
    <source>
        <dbReference type="SAM" id="MobiDB-lite"/>
    </source>
</evidence>
<dbReference type="EMBL" id="LSSK01000303">
    <property type="protein sequence ID" value="OMH83827.1"/>
    <property type="molecule type" value="Genomic_DNA"/>
</dbReference>
<feature type="compositionally biased region" description="Basic and acidic residues" evidence="1">
    <location>
        <begin position="51"/>
        <end position="83"/>
    </location>
</feature>
<evidence type="ECO:0000313" key="3">
    <source>
        <dbReference type="Proteomes" id="UP000188320"/>
    </source>
</evidence>
<comment type="caution">
    <text evidence="2">The sequence shown here is derived from an EMBL/GenBank/DDBJ whole genome shotgun (WGS) entry which is preliminary data.</text>
</comment>
<dbReference type="AlphaFoldDB" id="A0A1R1PS82"/>
<feature type="compositionally biased region" description="Polar residues" evidence="1">
    <location>
        <begin position="1"/>
        <end position="21"/>
    </location>
</feature>
<protein>
    <submittedName>
        <fullName evidence="2">Uncharacterized protein</fullName>
    </submittedName>
</protein>
<gene>
    <name evidence="2" type="ORF">AX774_g2658</name>
</gene>